<feature type="domain" description="PKD" evidence="2">
    <location>
        <begin position="70"/>
        <end position="113"/>
    </location>
</feature>
<keyword evidence="4" id="KW-1185">Reference proteome</keyword>
<organism evidence="3 4">
    <name type="scientific">Saccharicrinis carchari</name>
    <dbReference type="NCBI Taxonomy" id="1168039"/>
    <lineage>
        <taxon>Bacteria</taxon>
        <taxon>Pseudomonadati</taxon>
        <taxon>Bacteroidota</taxon>
        <taxon>Bacteroidia</taxon>
        <taxon>Marinilabiliales</taxon>
        <taxon>Marinilabiliaceae</taxon>
        <taxon>Saccharicrinis</taxon>
    </lineage>
</organism>
<dbReference type="Pfam" id="PF18911">
    <property type="entry name" value="PKD_4"/>
    <property type="match status" value="2"/>
</dbReference>
<protein>
    <submittedName>
        <fullName evidence="3">PKD domain-containing protein</fullName>
    </submittedName>
</protein>
<feature type="domain" description="PKD" evidence="2">
    <location>
        <begin position="336"/>
        <end position="372"/>
    </location>
</feature>
<dbReference type="PROSITE" id="PS51257">
    <property type="entry name" value="PROKAR_LIPOPROTEIN"/>
    <property type="match status" value="1"/>
</dbReference>
<evidence type="ECO:0000259" key="2">
    <source>
        <dbReference type="PROSITE" id="PS50093"/>
    </source>
</evidence>
<dbReference type="EMBL" id="FXTB01000001">
    <property type="protein sequence ID" value="SMO43934.1"/>
    <property type="molecule type" value="Genomic_DNA"/>
</dbReference>
<gene>
    <name evidence="3" type="ORF">SAMN06265379_101820</name>
</gene>
<dbReference type="OrthoDB" id="5381604at2"/>
<dbReference type="InterPro" id="IPR013783">
    <property type="entry name" value="Ig-like_fold"/>
</dbReference>
<dbReference type="InterPro" id="IPR000601">
    <property type="entry name" value="PKD_dom"/>
</dbReference>
<dbReference type="PROSITE" id="PS50093">
    <property type="entry name" value="PKD"/>
    <property type="match status" value="2"/>
</dbReference>
<accession>A0A521BA00</accession>
<feature type="chain" id="PRO_5021900639" evidence="1">
    <location>
        <begin position="20"/>
        <end position="585"/>
    </location>
</feature>
<sequence>MKIKYISGLILAMTLVFVACQPEEFGESDLELNATPSEEQMEFTITQGEDAYHYVLENLTPVKGIHTVSWEFGNGGTAKGDKVIAYYPLPGEFEVALTITANDGNSTTITQNVVQTETDYAFLESPMLTMISGGVAAAEGKTWVIDSTSSGHFGIGPADGTGLEWWAADPLTKTNSGAYDDEFVFTLVGFDFQYNNNGDSYVKDFQKDNEHYSNATPLYGELDCRVNFTPAPATWSFSEEDGVNYITLSSAKPVFFGFDYGSSDNKYKIDEVTENSIHMSCIGGDGNRWYIKLIPKGYVKPTVTYSVDIAATAEENTWLLSLMDVVIPEGLSVSGYTVDFGDGSEVVEVNGYTGTAEHTYMRKGNYPVTITLMASNEDVVTNEYILVENHHSNYVPFLLDYMVMYVDNSEVEMAPVAGEDCDVSVVENPDRIYPNKGLNVFHYRKEGQEWANANMTLPAGYRFDLTTNSVFKIMVRGKAGQQVLMKLENTDKAEAWKTGTYDLIYTIQADDTWEVAEYDFAGVGAGWDWTGEQFTSDVTTDPNFNQGFYNIIRIMCNPGVGDGVHEFYFDDLAGPHVEGLKSAKL</sequence>
<name>A0A521BA00_SACCC</name>
<evidence type="ECO:0000313" key="3">
    <source>
        <dbReference type="EMBL" id="SMO43934.1"/>
    </source>
</evidence>
<proteinExistence type="predicted"/>
<dbReference type="CDD" id="cd00146">
    <property type="entry name" value="PKD"/>
    <property type="match status" value="1"/>
</dbReference>
<feature type="signal peptide" evidence="1">
    <location>
        <begin position="1"/>
        <end position="19"/>
    </location>
</feature>
<dbReference type="InterPro" id="IPR035986">
    <property type="entry name" value="PKD_dom_sf"/>
</dbReference>
<dbReference type="SUPFAM" id="SSF49299">
    <property type="entry name" value="PKD domain"/>
    <property type="match status" value="2"/>
</dbReference>
<dbReference type="SMART" id="SM00089">
    <property type="entry name" value="PKD"/>
    <property type="match status" value="2"/>
</dbReference>
<dbReference type="InterPro" id="IPR022409">
    <property type="entry name" value="PKD/Chitinase_dom"/>
</dbReference>
<keyword evidence="1" id="KW-0732">Signal</keyword>
<evidence type="ECO:0000313" key="4">
    <source>
        <dbReference type="Proteomes" id="UP000319040"/>
    </source>
</evidence>
<dbReference type="RefSeq" id="WP_142532151.1">
    <property type="nucleotide sequence ID" value="NZ_FXTB01000001.1"/>
</dbReference>
<evidence type="ECO:0000256" key="1">
    <source>
        <dbReference type="SAM" id="SignalP"/>
    </source>
</evidence>
<reference evidence="3 4" key="1">
    <citation type="submission" date="2017-05" db="EMBL/GenBank/DDBJ databases">
        <authorList>
            <person name="Varghese N."/>
            <person name="Submissions S."/>
        </authorList>
    </citation>
    <scope>NUCLEOTIDE SEQUENCE [LARGE SCALE GENOMIC DNA]</scope>
    <source>
        <strain evidence="3 4">DSM 27040</strain>
    </source>
</reference>
<dbReference type="AlphaFoldDB" id="A0A521BA00"/>
<dbReference type="Proteomes" id="UP000319040">
    <property type="component" value="Unassembled WGS sequence"/>
</dbReference>
<dbReference type="Gene3D" id="2.60.40.10">
    <property type="entry name" value="Immunoglobulins"/>
    <property type="match status" value="2"/>
</dbReference>